<gene>
    <name evidence="2" type="ORF">BD289DRAFT_378407</name>
</gene>
<evidence type="ECO:0000313" key="2">
    <source>
        <dbReference type="EMBL" id="PSR76870.1"/>
    </source>
</evidence>
<evidence type="ECO:0000256" key="1">
    <source>
        <dbReference type="SAM" id="Phobius"/>
    </source>
</evidence>
<organism evidence="2 3">
    <name type="scientific">Coniella lustricola</name>
    <dbReference type="NCBI Taxonomy" id="2025994"/>
    <lineage>
        <taxon>Eukaryota</taxon>
        <taxon>Fungi</taxon>
        <taxon>Dikarya</taxon>
        <taxon>Ascomycota</taxon>
        <taxon>Pezizomycotina</taxon>
        <taxon>Sordariomycetes</taxon>
        <taxon>Sordariomycetidae</taxon>
        <taxon>Diaporthales</taxon>
        <taxon>Schizoparmaceae</taxon>
        <taxon>Coniella</taxon>
    </lineage>
</organism>
<keyword evidence="1" id="KW-0812">Transmembrane</keyword>
<dbReference type="InParanoid" id="A0A2T2ZU36"/>
<reference evidence="2 3" key="1">
    <citation type="journal article" date="2018" name="Mycol. Prog.">
        <title>Coniella lustricola, a new species from submerged detritus.</title>
        <authorList>
            <person name="Raudabaugh D.B."/>
            <person name="Iturriaga T."/>
            <person name="Carver A."/>
            <person name="Mondo S."/>
            <person name="Pangilinan J."/>
            <person name="Lipzen A."/>
            <person name="He G."/>
            <person name="Amirebrahimi M."/>
            <person name="Grigoriev I.V."/>
            <person name="Miller A.N."/>
        </authorList>
    </citation>
    <scope>NUCLEOTIDE SEQUENCE [LARGE SCALE GENOMIC DNA]</scope>
    <source>
        <strain evidence="2 3">B22-T-1</strain>
    </source>
</reference>
<sequence length="133" mass="15149">MCVGHPKRHPCQHTSVSYNHCVSARFDRTTGLTTPCTNTTYAAPIDTESKCTNQLCYFQELGRMWICCKCRNGPNGVGWCSYDRPRVEVNAITGQAEQLTACDHCCCWNCTSYREFPLFFLLFFGLLLVAFRL</sequence>
<keyword evidence="1" id="KW-1133">Transmembrane helix</keyword>
<feature type="transmembrane region" description="Helical" evidence="1">
    <location>
        <begin position="113"/>
        <end position="131"/>
    </location>
</feature>
<accession>A0A2T2ZU36</accession>
<protein>
    <submittedName>
        <fullName evidence="2">Uncharacterized protein</fullName>
    </submittedName>
</protein>
<dbReference type="OrthoDB" id="4629699at2759"/>
<dbReference type="AlphaFoldDB" id="A0A2T2ZU36"/>
<name>A0A2T2ZU36_9PEZI</name>
<dbReference type="Proteomes" id="UP000241462">
    <property type="component" value="Unassembled WGS sequence"/>
</dbReference>
<dbReference type="EMBL" id="KZ678691">
    <property type="protein sequence ID" value="PSR76870.1"/>
    <property type="molecule type" value="Genomic_DNA"/>
</dbReference>
<evidence type="ECO:0000313" key="3">
    <source>
        <dbReference type="Proteomes" id="UP000241462"/>
    </source>
</evidence>
<keyword evidence="3" id="KW-1185">Reference proteome</keyword>
<proteinExistence type="predicted"/>
<keyword evidence="1" id="KW-0472">Membrane</keyword>